<dbReference type="RefSeq" id="WP_064886118.1">
    <property type="nucleotide sequence ID" value="NZ_LZIB01000069.1"/>
</dbReference>
<dbReference type="AlphaFoldDB" id="A0A1A0VP86"/>
<gene>
    <name evidence="2" type="ORF">A5779_04490</name>
</gene>
<feature type="region of interest" description="Disordered" evidence="1">
    <location>
        <begin position="265"/>
        <end position="369"/>
    </location>
</feature>
<feature type="compositionally biased region" description="Polar residues" evidence="1">
    <location>
        <begin position="266"/>
        <end position="357"/>
    </location>
</feature>
<feature type="region of interest" description="Disordered" evidence="1">
    <location>
        <begin position="196"/>
        <end position="232"/>
    </location>
</feature>
<evidence type="ECO:0000313" key="3">
    <source>
        <dbReference type="Proteomes" id="UP000094008"/>
    </source>
</evidence>
<evidence type="ECO:0008006" key="4">
    <source>
        <dbReference type="Google" id="ProtNLM"/>
    </source>
</evidence>
<dbReference type="OrthoDB" id="4753796at2"/>
<evidence type="ECO:0000313" key="2">
    <source>
        <dbReference type="EMBL" id="OBB85033.1"/>
    </source>
</evidence>
<accession>A0A1A0VP86</accession>
<comment type="caution">
    <text evidence="2">The sequence shown here is derived from an EMBL/GenBank/DDBJ whole genome shotgun (WGS) entry which is preliminary data.</text>
</comment>
<sequence>MTTLIDFILDLFRSPASAASFIADPDGSLRDAGLPNVTAAQLHAVAATAAPAGVLLGGGNPVLGLQRAVADHHSIPASFGNQVASPFSPQTQFAPEVASNNDTEWASHNNVPVMSPNQDAGANAQQGAFNLGFGDITLGDKSTNTATNGGVVVDGENKGDIVSGDGAVLGDGNTTNNGDVWAGSGSHVNVGEGNAIEDSSQHAGGDVVSGNDGPVIKDVDMSGGHGGGASGGDSLIGIGSGGASGGDGGNAGSIILTDASTHAVGGNQTTVDGDYGSRNTQDNSTHTSVQTESTHSVEDNSSSYTSNIGSGNDTAFASNNDTASHNDTSFGSHNDTSSALGSGNSYDSHSQSHTDVASHNPIETGFDAF</sequence>
<protein>
    <recommendedName>
        <fullName evidence="4">Isoniazid-inducible protein iniB</fullName>
    </recommendedName>
</protein>
<reference evidence="3" key="1">
    <citation type="submission" date="2016-06" db="EMBL/GenBank/DDBJ databases">
        <authorList>
            <person name="Sutton G."/>
            <person name="Brinkac L."/>
            <person name="Sanka R."/>
            <person name="Adams M."/>
            <person name="Lau E."/>
            <person name="Mehaffy C."/>
            <person name="Tameris M."/>
            <person name="Hatherill M."/>
            <person name="Hanekom W."/>
            <person name="Mahomed H."/>
            <person name="Mcshane H."/>
        </authorList>
    </citation>
    <scope>NUCLEOTIDE SEQUENCE [LARGE SCALE GENOMIC DNA]</scope>
    <source>
        <strain evidence="3">852002-10433_SCH5171157</strain>
    </source>
</reference>
<dbReference type="NCBIfam" id="NF038175">
    <property type="entry name" value="IniB_NTERM"/>
    <property type="match status" value="1"/>
</dbReference>
<evidence type="ECO:0000256" key="1">
    <source>
        <dbReference type="SAM" id="MobiDB-lite"/>
    </source>
</evidence>
<dbReference type="EMBL" id="LZSY01000150">
    <property type="protein sequence ID" value="OBB85033.1"/>
    <property type="molecule type" value="Genomic_DNA"/>
</dbReference>
<organism evidence="2 3">
    <name type="scientific">Mycolicibacterium peregrinum</name>
    <name type="common">Mycobacterium peregrinum</name>
    <dbReference type="NCBI Taxonomy" id="43304"/>
    <lineage>
        <taxon>Bacteria</taxon>
        <taxon>Bacillati</taxon>
        <taxon>Actinomycetota</taxon>
        <taxon>Actinomycetes</taxon>
        <taxon>Mycobacteriales</taxon>
        <taxon>Mycobacteriaceae</taxon>
        <taxon>Mycolicibacterium</taxon>
    </lineage>
</organism>
<name>A0A1A0VP86_MYCPR</name>
<dbReference type="Proteomes" id="UP000094008">
    <property type="component" value="Unassembled WGS sequence"/>
</dbReference>
<proteinExistence type="predicted"/>
<dbReference type="InterPro" id="IPR049709">
    <property type="entry name" value="IniB-like_N"/>
</dbReference>